<organism evidence="1 2">
    <name type="scientific">Solidesulfovibrio aerotolerans</name>
    <dbReference type="NCBI Taxonomy" id="295255"/>
    <lineage>
        <taxon>Bacteria</taxon>
        <taxon>Pseudomonadati</taxon>
        <taxon>Thermodesulfobacteriota</taxon>
        <taxon>Desulfovibrionia</taxon>
        <taxon>Desulfovibrionales</taxon>
        <taxon>Desulfovibrionaceae</taxon>
        <taxon>Solidesulfovibrio</taxon>
    </lineage>
</organism>
<gene>
    <name evidence="1" type="ORF">GTA51_13025</name>
</gene>
<evidence type="ECO:0000313" key="1">
    <source>
        <dbReference type="EMBL" id="MYL84051.1"/>
    </source>
</evidence>
<proteinExistence type="predicted"/>
<dbReference type="EMBL" id="WVUD01000024">
    <property type="protein sequence ID" value="MYL84051.1"/>
    <property type="molecule type" value="Genomic_DNA"/>
</dbReference>
<keyword evidence="2" id="KW-1185">Reference proteome</keyword>
<protein>
    <submittedName>
        <fullName evidence="1">Uncharacterized protein</fullName>
    </submittedName>
</protein>
<evidence type="ECO:0000313" key="2">
    <source>
        <dbReference type="Proteomes" id="UP000482487"/>
    </source>
</evidence>
<accession>A0A7C9N2T8</accession>
<dbReference type="OrthoDB" id="4071079at1224"/>
<dbReference type="AlphaFoldDB" id="A0A7C9N2T8"/>
<name>A0A7C9N2T8_9BACT</name>
<comment type="caution">
    <text evidence="1">The sequence shown here is derived from an EMBL/GenBank/DDBJ whole genome shotgun (WGS) entry which is preliminary data.</text>
</comment>
<sequence>MAFRDKKCVLCGKNYKPRAKYSWFCLDCYLNDFVPNRHKYSIEDFSSGIYSFTTGIHIENFYKPSKYSDLSVNDAYKQIALDLYTENTDCASGVEERSSDNKCVSPEHGHKKIVDALLSKTTYV</sequence>
<dbReference type="RefSeq" id="WP_160961715.1">
    <property type="nucleotide sequence ID" value="NZ_WVUD01000024.1"/>
</dbReference>
<dbReference type="Proteomes" id="UP000482487">
    <property type="component" value="Unassembled WGS sequence"/>
</dbReference>
<reference evidence="1 2" key="1">
    <citation type="submission" date="2020-01" db="EMBL/GenBank/DDBJ databases">
        <title>Genome sequence of Desulfovibrio aerotolerans DSM 16695(T).</title>
        <authorList>
            <person name="Karnachuk O."/>
            <person name="Avakyan M."/>
            <person name="Mardanov A."/>
            <person name="Kadnikov V."/>
            <person name="Ravin N."/>
        </authorList>
    </citation>
    <scope>NUCLEOTIDE SEQUENCE [LARGE SCALE GENOMIC DNA]</scope>
    <source>
        <strain evidence="1 2">DSM 16695</strain>
    </source>
</reference>